<sequence length="735" mass="85007">MKRDIPSFLLYLFSFFLLWEWLRPIKQLTDTSNIGIFIAFLIVSFAASFFKIKAVWRLLLMVLYILFAINHLHYEEGFFNFNWLSSFITECADNVGLLLSRQWNDLSNEFRTLLFFILLGLMVYLINYWLLRQKRIFIFFFMTLIYITVLDTFTTYSAKTAIVRTVVAGFAVMGILTFYRIIQKEKVYYDAESIRKWMIPLSVMIVLSVLVGMAAPKAAPIWPDPVPYLTAKNDKAGTSSPKAGPHRIGYSTDDRALGGPFVGDNQAVFAYEGNGENYWKMETKDMYTGKGWISSGSTFTSFRKGDLVPIYSIPSEVERIKETARVILNGSYKFNYVMYPAGLTKILTIQPSSQNTNQFLVDGNNEKISFITREQQPVVPQVFTVEFERPKYKASELVKTTAFPAEMNRAYYEKYTMLPMNLPPRIKELAEEITKGKINWYDKAKAVEDYFDNNGFIYDQKNVAIPGEKDDYVDQFLFETKRGYCDNFSTSMAVLLRTIGIPTRWVKGYTGGEFQSYSDESTSKQFYEVTNNNAHSWVEVFLPNLGWIPFEPTIGFSNEMNINDDLEGDTAVGGQPMVPPSVKRPQKAEKDTVKTEKKSAQSGVMITFWNSVKGHWGRFLLVTLLLAGLTIIVYLIRGRWAPYGILLFYKFKKKDENIGSAYLILLIQLERYGLKRKENQTLRSYARYIDTFFSTREMTRLTARYEQYLYHQSLPKGTWKETHELWENLIKKTIA</sequence>
<dbReference type="PANTHER" id="PTHR42736:SF1">
    <property type="entry name" value="PROTEIN-GLUTAMINE GAMMA-GLUTAMYLTRANSFERASE"/>
    <property type="match status" value="1"/>
</dbReference>
<dbReference type="InterPro" id="IPR002931">
    <property type="entry name" value="Transglutaminase-like"/>
</dbReference>
<evidence type="ECO:0000313" key="5">
    <source>
        <dbReference type="Proteomes" id="UP000234950"/>
    </source>
</evidence>
<dbReference type="SMART" id="SM00460">
    <property type="entry name" value="TGc"/>
    <property type="match status" value="1"/>
</dbReference>
<name>A0A2N5HTP3_9BACI</name>
<keyword evidence="2" id="KW-0812">Transmembrane</keyword>
<dbReference type="InterPro" id="IPR025403">
    <property type="entry name" value="TgpA-like_C"/>
</dbReference>
<keyword evidence="5" id="KW-1185">Reference proteome</keyword>
<reference evidence="4 5" key="1">
    <citation type="submission" date="2017-11" db="EMBL/GenBank/DDBJ databases">
        <title>Comparitive Functional Genomics of Dry Heat Resistant strains isolated from the Viking Spacecraft.</title>
        <authorList>
            <person name="Seuylemezian A."/>
            <person name="Cooper K."/>
            <person name="Vaishampayan P."/>
        </authorList>
    </citation>
    <scope>NUCLEOTIDE SEQUENCE [LARGE SCALE GENOMIC DNA]</scope>
    <source>
        <strain evidence="4 5">V32-6</strain>
    </source>
</reference>
<dbReference type="OrthoDB" id="9804872at2"/>
<evidence type="ECO:0000259" key="3">
    <source>
        <dbReference type="SMART" id="SM00460"/>
    </source>
</evidence>
<feature type="transmembrane region" description="Helical" evidence="2">
    <location>
        <begin position="616"/>
        <end position="636"/>
    </location>
</feature>
<dbReference type="Proteomes" id="UP000234950">
    <property type="component" value="Unassembled WGS sequence"/>
</dbReference>
<evidence type="ECO:0000313" key="4">
    <source>
        <dbReference type="EMBL" id="PLS08888.1"/>
    </source>
</evidence>
<dbReference type="InterPro" id="IPR052901">
    <property type="entry name" value="Bact_TGase-like"/>
</dbReference>
<feature type="transmembrane region" description="Helical" evidence="2">
    <location>
        <begin position="137"/>
        <end position="156"/>
    </location>
</feature>
<feature type="transmembrane region" description="Helical" evidence="2">
    <location>
        <begin position="162"/>
        <end position="182"/>
    </location>
</feature>
<dbReference type="AlphaFoldDB" id="A0A2N5HTP3"/>
<dbReference type="PANTHER" id="PTHR42736">
    <property type="entry name" value="PROTEIN-GLUTAMINE GAMMA-GLUTAMYLTRANSFERASE"/>
    <property type="match status" value="1"/>
</dbReference>
<feature type="transmembrane region" description="Helical" evidence="2">
    <location>
        <begin position="194"/>
        <end position="215"/>
    </location>
</feature>
<dbReference type="Gene3D" id="3.10.620.30">
    <property type="match status" value="1"/>
</dbReference>
<feature type="domain" description="Transglutaminase-like" evidence="3">
    <location>
        <begin position="477"/>
        <end position="554"/>
    </location>
</feature>
<feature type="transmembrane region" description="Helical" evidence="2">
    <location>
        <begin position="34"/>
        <end position="50"/>
    </location>
</feature>
<keyword evidence="2" id="KW-0472">Membrane</keyword>
<feature type="region of interest" description="Disordered" evidence="1">
    <location>
        <begin position="573"/>
        <end position="596"/>
    </location>
</feature>
<protein>
    <submittedName>
        <fullName evidence="4">Transglutaminase</fullName>
    </submittedName>
</protein>
<evidence type="ECO:0000256" key="1">
    <source>
        <dbReference type="SAM" id="MobiDB-lite"/>
    </source>
</evidence>
<evidence type="ECO:0000256" key="2">
    <source>
        <dbReference type="SAM" id="Phobius"/>
    </source>
</evidence>
<dbReference type="Pfam" id="PF13559">
    <property type="entry name" value="DUF4129"/>
    <property type="match status" value="1"/>
</dbReference>
<keyword evidence="2" id="KW-1133">Transmembrane helix</keyword>
<dbReference type="SUPFAM" id="SSF54001">
    <property type="entry name" value="Cysteine proteinases"/>
    <property type="match status" value="1"/>
</dbReference>
<organism evidence="4 5">
    <name type="scientific">Neobacillus cucumis</name>
    <dbReference type="NCBI Taxonomy" id="1740721"/>
    <lineage>
        <taxon>Bacteria</taxon>
        <taxon>Bacillati</taxon>
        <taxon>Bacillota</taxon>
        <taxon>Bacilli</taxon>
        <taxon>Bacillales</taxon>
        <taxon>Bacillaceae</taxon>
        <taxon>Neobacillus</taxon>
    </lineage>
</organism>
<feature type="transmembrane region" description="Helical" evidence="2">
    <location>
        <begin position="55"/>
        <end position="74"/>
    </location>
</feature>
<feature type="transmembrane region" description="Helical" evidence="2">
    <location>
        <begin position="110"/>
        <end position="130"/>
    </location>
</feature>
<accession>A0A2N5HTP3</accession>
<dbReference type="RefSeq" id="WP_101646289.1">
    <property type="nucleotide sequence ID" value="NZ_PGVE01000015.1"/>
</dbReference>
<proteinExistence type="predicted"/>
<dbReference type="Pfam" id="PF01841">
    <property type="entry name" value="Transglut_core"/>
    <property type="match status" value="1"/>
</dbReference>
<gene>
    <name evidence="4" type="ORF">CVD27_02310</name>
</gene>
<comment type="caution">
    <text evidence="4">The sequence shown here is derived from an EMBL/GenBank/DDBJ whole genome shotgun (WGS) entry which is preliminary data.</text>
</comment>
<dbReference type="InterPro" id="IPR021878">
    <property type="entry name" value="TgpA_N"/>
</dbReference>
<dbReference type="InterPro" id="IPR038765">
    <property type="entry name" value="Papain-like_cys_pep_sf"/>
</dbReference>
<feature type="compositionally biased region" description="Basic and acidic residues" evidence="1">
    <location>
        <begin position="586"/>
        <end position="596"/>
    </location>
</feature>
<dbReference type="Pfam" id="PF11992">
    <property type="entry name" value="TgpA_N"/>
    <property type="match status" value="1"/>
</dbReference>
<dbReference type="EMBL" id="PGVE01000015">
    <property type="protein sequence ID" value="PLS08888.1"/>
    <property type="molecule type" value="Genomic_DNA"/>
</dbReference>